<proteinExistence type="inferred from homology"/>
<dbReference type="EMBL" id="BAAAQN010000079">
    <property type="protein sequence ID" value="GAA2060558.1"/>
    <property type="molecule type" value="Genomic_DNA"/>
</dbReference>
<feature type="transmembrane region" description="Helical" evidence="9">
    <location>
        <begin position="319"/>
        <end position="352"/>
    </location>
</feature>
<dbReference type="RefSeq" id="WP_344671345.1">
    <property type="nucleotide sequence ID" value="NZ_BAAAQN010000079.1"/>
</dbReference>
<accession>A0ABN2VJQ1</accession>
<comment type="caution">
    <text evidence="10">The sequence shown here is derived from an EMBL/GenBank/DDBJ whole genome shotgun (WGS) entry which is preliminary data.</text>
</comment>
<evidence type="ECO:0000256" key="2">
    <source>
        <dbReference type="ARBA" id="ARBA00009773"/>
    </source>
</evidence>
<keyword evidence="4" id="KW-1003">Cell membrane</keyword>
<evidence type="ECO:0000256" key="7">
    <source>
        <dbReference type="ARBA" id="ARBA00023136"/>
    </source>
</evidence>
<feature type="compositionally biased region" description="Pro residues" evidence="8">
    <location>
        <begin position="367"/>
        <end position="389"/>
    </location>
</feature>
<evidence type="ECO:0000256" key="5">
    <source>
        <dbReference type="ARBA" id="ARBA00022692"/>
    </source>
</evidence>
<keyword evidence="6 9" id="KW-1133">Transmembrane helix</keyword>
<evidence type="ECO:0000256" key="9">
    <source>
        <dbReference type="SAM" id="Phobius"/>
    </source>
</evidence>
<dbReference type="InterPro" id="IPR002549">
    <property type="entry name" value="AI-2E-like"/>
</dbReference>
<evidence type="ECO:0000256" key="8">
    <source>
        <dbReference type="SAM" id="MobiDB-lite"/>
    </source>
</evidence>
<dbReference type="Pfam" id="PF01594">
    <property type="entry name" value="AI-2E_transport"/>
    <property type="match status" value="1"/>
</dbReference>
<evidence type="ECO:0000313" key="10">
    <source>
        <dbReference type="EMBL" id="GAA2060558.1"/>
    </source>
</evidence>
<feature type="transmembrane region" description="Helical" evidence="9">
    <location>
        <begin position="222"/>
        <end position="242"/>
    </location>
</feature>
<keyword evidence="3" id="KW-0813">Transport</keyword>
<evidence type="ECO:0000256" key="1">
    <source>
        <dbReference type="ARBA" id="ARBA00004651"/>
    </source>
</evidence>
<feature type="transmembrane region" description="Helical" evidence="9">
    <location>
        <begin position="83"/>
        <end position="104"/>
    </location>
</feature>
<keyword evidence="11" id="KW-1185">Reference proteome</keyword>
<gene>
    <name evidence="10" type="ORF">GCM10009839_84130</name>
</gene>
<feature type="transmembrane region" description="Helical" evidence="9">
    <location>
        <begin position="176"/>
        <end position="201"/>
    </location>
</feature>
<comment type="subcellular location">
    <subcellularLocation>
        <location evidence="1">Cell membrane</location>
        <topology evidence="1">Multi-pass membrane protein</topology>
    </subcellularLocation>
</comment>
<evidence type="ECO:0000256" key="3">
    <source>
        <dbReference type="ARBA" id="ARBA00022448"/>
    </source>
</evidence>
<evidence type="ECO:0000256" key="4">
    <source>
        <dbReference type="ARBA" id="ARBA00022475"/>
    </source>
</evidence>
<evidence type="ECO:0000313" key="11">
    <source>
        <dbReference type="Proteomes" id="UP001500751"/>
    </source>
</evidence>
<dbReference type="PANTHER" id="PTHR21716:SF53">
    <property type="entry name" value="PERMEASE PERM-RELATED"/>
    <property type="match status" value="1"/>
</dbReference>
<name>A0ABN2VJQ1_9ACTN</name>
<organism evidence="10 11">
    <name type="scientific">Catenulispora yoronensis</name>
    <dbReference type="NCBI Taxonomy" id="450799"/>
    <lineage>
        <taxon>Bacteria</taxon>
        <taxon>Bacillati</taxon>
        <taxon>Actinomycetota</taxon>
        <taxon>Actinomycetes</taxon>
        <taxon>Catenulisporales</taxon>
        <taxon>Catenulisporaceae</taxon>
        <taxon>Catenulispora</taxon>
    </lineage>
</organism>
<feature type="region of interest" description="Disordered" evidence="8">
    <location>
        <begin position="360"/>
        <end position="401"/>
    </location>
</feature>
<dbReference type="Proteomes" id="UP001500751">
    <property type="component" value="Unassembled WGS sequence"/>
</dbReference>
<feature type="transmembrane region" description="Helical" evidence="9">
    <location>
        <begin position="27"/>
        <end position="44"/>
    </location>
</feature>
<sequence>MTADQASTDPARHEQAAKPALTRTPPFAIGLVGGFGVLAAYYLGRTLTNVIDIIVLVTMALVLAAGLNPFVEMLIARGFPRRWAVTVVALAALALFAGFIIVIAKPLTEQTASLVHNGVPDGLRKLQENSTIQRWDKKYHLIDKAQKWFADADTTKTLAGGAFGFGKAVLTSVFKAFTILMMTLYFLGSLPNLVSGGLKLVPRSRRERAADLTERVLNRVGGYVSGALVVSTCATIASWIAMAIMKINFALPLALLVGLTDLIPIIGATFGAFVACTVILLLDSPFKALAALIFFVLYQQLENYLVYPRVMSRTVDLPPAVAVIAALAGYALLGVSGALLFIPLTAGLMVIVRQVVMPAQDRDPDAEPPPPTATPAPPPPAPLSTPLPTPEAGTPVQPDPA</sequence>
<keyword evidence="5 9" id="KW-0812">Transmembrane</keyword>
<comment type="similarity">
    <text evidence="2">Belongs to the autoinducer-2 exporter (AI-2E) (TC 2.A.86) family.</text>
</comment>
<reference evidence="10 11" key="1">
    <citation type="journal article" date="2019" name="Int. J. Syst. Evol. Microbiol.">
        <title>The Global Catalogue of Microorganisms (GCM) 10K type strain sequencing project: providing services to taxonomists for standard genome sequencing and annotation.</title>
        <authorList>
            <consortium name="The Broad Institute Genomics Platform"/>
            <consortium name="The Broad Institute Genome Sequencing Center for Infectious Disease"/>
            <person name="Wu L."/>
            <person name="Ma J."/>
        </authorList>
    </citation>
    <scope>NUCLEOTIDE SEQUENCE [LARGE SCALE GENOMIC DNA]</scope>
    <source>
        <strain evidence="10 11">JCM 16014</strain>
    </source>
</reference>
<protein>
    <submittedName>
        <fullName evidence="10">AI-2E family transporter</fullName>
    </submittedName>
</protein>
<evidence type="ECO:0000256" key="6">
    <source>
        <dbReference type="ARBA" id="ARBA00022989"/>
    </source>
</evidence>
<feature type="transmembrane region" description="Helical" evidence="9">
    <location>
        <begin position="50"/>
        <end position="71"/>
    </location>
</feature>
<feature type="transmembrane region" description="Helical" evidence="9">
    <location>
        <begin position="289"/>
        <end position="307"/>
    </location>
</feature>
<dbReference type="PANTHER" id="PTHR21716">
    <property type="entry name" value="TRANSMEMBRANE PROTEIN"/>
    <property type="match status" value="1"/>
</dbReference>
<keyword evidence="7 9" id="KW-0472">Membrane</keyword>
<feature type="transmembrane region" description="Helical" evidence="9">
    <location>
        <begin position="262"/>
        <end position="282"/>
    </location>
</feature>